<evidence type="ECO:0000256" key="5">
    <source>
        <dbReference type="ARBA" id="ARBA00022741"/>
    </source>
</evidence>
<feature type="domain" description="ABC transporter" evidence="10">
    <location>
        <begin position="302"/>
        <end position="530"/>
    </location>
</feature>
<dbReference type="Proteomes" id="UP000700908">
    <property type="component" value="Unassembled WGS sequence"/>
</dbReference>
<dbReference type="PROSITE" id="PS50893">
    <property type="entry name" value="ABC_TRANSPORTER_2"/>
    <property type="match status" value="2"/>
</dbReference>
<dbReference type="InterPro" id="IPR003339">
    <property type="entry name" value="ABC/ECF_trnsptr_transmembrane"/>
</dbReference>
<organism evidence="11 12">
    <name type="scientific">Collinsella ureilytica</name>
    <dbReference type="NCBI Taxonomy" id="2869515"/>
    <lineage>
        <taxon>Bacteria</taxon>
        <taxon>Bacillati</taxon>
        <taxon>Actinomycetota</taxon>
        <taxon>Coriobacteriia</taxon>
        <taxon>Coriobacteriales</taxon>
        <taxon>Coriobacteriaceae</taxon>
        <taxon>Collinsella</taxon>
    </lineage>
</organism>
<evidence type="ECO:0000256" key="2">
    <source>
        <dbReference type="ARBA" id="ARBA00005417"/>
    </source>
</evidence>
<evidence type="ECO:0000256" key="4">
    <source>
        <dbReference type="ARBA" id="ARBA00022692"/>
    </source>
</evidence>
<dbReference type="GO" id="GO:0005524">
    <property type="term" value="F:ATP binding"/>
    <property type="evidence" value="ECO:0007669"/>
    <property type="project" value="UniProtKB-KW"/>
</dbReference>
<dbReference type="EMBL" id="JAIMFO010000004">
    <property type="protein sequence ID" value="MBY4797137.1"/>
    <property type="molecule type" value="Genomic_DNA"/>
</dbReference>
<gene>
    <name evidence="11" type="ORF">K6V98_02000</name>
</gene>
<dbReference type="CDD" id="cd03225">
    <property type="entry name" value="ABC_cobalt_CbiO_domain1"/>
    <property type="match status" value="2"/>
</dbReference>
<name>A0ABS7MIR3_9ACTN</name>
<evidence type="ECO:0000256" key="7">
    <source>
        <dbReference type="ARBA" id="ARBA00022989"/>
    </source>
</evidence>
<evidence type="ECO:0000256" key="1">
    <source>
        <dbReference type="ARBA" id="ARBA00004141"/>
    </source>
</evidence>
<dbReference type="SUPFAM" id="SSF52540">
    <property type="entry name" value="P-loop containing nucleoside triphosphate hydrolases"/>
    <property type="match status" value="2"/>
</dbReference>
<dbReference type="Pfam" id="PF02361">
    <property type="entry name" value="CbiQ"/>
    <property type="match status" value="1"/>
</dbReference>
<protein>
    <submittedName>
        <fullName evidence="11">ATP-binding cassette domain-containing protein</fullName>
    </submittedName>
</protein>
<feature type="domain" description="ABC transporter" evidence="10">
    <location>
        <begin position="36"/>
        <end position="270"/>
    </location>
</feature>
<comment type="subcellular location">
    <subcellularLocation>
        <location evidence="1">Membrane</location>
        <topology evidence="1">Multi-pass membrane protein</topology>
    </subcellularLocation>
</comment>
<dbReference type="Pfam" id="PF00005">
    <property type="entry name" value="ABC_tran"/>
    <property type="match status" value="2"/>
</dbReference>
<dbReference type="InterPro" id="IPR015856">
    <property type="entry name" value="ABC_transpr_CbiO/EcfA_su"/>
</dbReference>
<evidence type="ECO:0000259" key="10">
    <source>
        <dbReference type="PROSITE" id="PS50893"/>
    </source>
</evidence>
<feature type="transmembrane region" description="Helical" evidence="9">
    <location>
        <begin position="702"/>
        <end position="720"/>
    </location>
</feature>
<accession>A0ABS7MIR3</accession>
<reference evidence="11 12" key="1">
    <citation type="submission" date="2021-08" db="EMBL/GenBank/DDBJ databases">
        <title>Collinsella faecalis sp. nov. isolated from swine faeces.</title>
        <authorList>
            <person name="Oh B.S."/>
            <person name="Lee J.H."/>
        </authorList>
    </citation>
    <scope>NUCLEOTIDE SEQUENCE [LARGE SCALE GENOMIC DNA]</scope>
    <source>
        <strain evidence="11 12">AGMB00827</strain>
    </source>
</reference>
<dbReference type="SMART" id="SM00382">
    <property type="entry name" value="AAA"/>
    <property type="match status" value="2"/>
</dbReference>
<comment type="similarity">
    <text evidence="2">Belongs to the ABC transporter superfamily.</text>
</comment>
<dbReference type="PANTHER" id="PTHR43553">
    <property type="entry name" value="HEAVY METAL TRANSPORTER"/>
    <property type="match status" value="1"/>
</dbReference>
<evidence type="ECO:0000313" key="11">
    <source>
        <dbReference type="EMBL" id="MBY4797137.1"/>
    </source>
</evidence>
<dbReference type="PROSITE" id="PS00211">
    <property type="entry name" value="ABC_TRANSPORTER_1"/>
    <property type="match status" value="2"/>
</dbReference>
<dbReference type="InterPro" id="IPR003439">
    <property type="entry name" value="ABC_transporter-like_ATP-bd"/>
</dbReference>
<feature type="transmembrane region" description="Helical" evidence="9">
    <location>
        <begin position="624"/>
        <end position="651"/>
    </location>
</feature>
<dbReference type="InterPro" id="IPR003593">
    <property type="entry name" value="AAA+_ATPase"/>
</dbReference>
<evidence type="ECO:0000256" key="6">
    <source>
        <dbReference type="ARBA" id="ARBA00022840"/>
    </source>
</evidence>
<dbReference type="Gene3D" id="3.40.50.300">
    <property type="entry name" value="P-loop containing nucleotide triphosphate hydrolases"/>
    <property type="match status" value="2"/>
</dbReference>
<evidence type="ECO:0000256" key="9">
    <source>
        <dbReference type="SAM" id="Phobius"/>
    </source>
</evidence>
<comment type="caution">
    <text evidence="11">The sequence shown here is derived from an EMBL/GenBank/DDBJ whole genome shotgun (WGS) entry which is preliminary data.</text>
</comment>
<feature type="transmembrane region" description="Helical" evidence="9">
    <location>
        <begin position="663"/>
        <end position="682"/>
    </location>
</feature>
<evidence type="ECO:0000313" key="12">
    <source>
        <dbReference type="Proteomes" id="UP000700908"/>
    </source>
</evidence>
<dbReference type="InterPro" id="IPR017871">
    <property type="entry name" value="ABC_transporter-like_CS"/>
</dbReference>
<keyword evidence="6 11" id="KW-0067">ATP-binding</keyword>
<dbReference type="RefSeq" id="WP_222198869.1">
    <property type="nucleotide sequence ID" value="NZ_JAIMFO010000004.1"/>
</dbReference>
<keyword evidence="3" id="KW-0813">Transport</keyword>
<evidence type="ECO:0000256" key="8">
    <source>
        <dbReference type="ARBA" id="ARBA00023136"/>
    </source>
</evidence>
<dbReference type="CDD" id="cd16914">
    <property type="entry name" value="EcfT"/>
    <property type="match status" value="1"/>
</dbReference>
<dbReference type="InterPro" id="IPR050095">
    <property type="entry name" value="ECF_ABC_transporter_ATP-bd"/>
</dbReference>
<keyword evidence="8 9" id="KW-0472">Membrane</keyword>
<dbReference type="InterPro" id="IPR027417">
    <property type="entry name" value="P-loop_NTPase"/>
</dbReference>
<keyword evidence="4 9" id="KW-0812">Transmembrane</keyword>
<evidence type="ECO:0000256" key="3">
    <source>
        <dbReference type="ARBA" id="ARBA00022448"/>
    </source>
</evidence>
<keyword evidence="7 9" id="KW-1133">Transmembrane helix</keyword>
<keyword evidence="12" id="KW-1185">Reference proteome</keyword>
<feature type="transmembrane region" description="Helical" evidence="9">
    <location>
        <begin position="842"/>
        <end position="860"/>
    </location>
</feature>
<sequence>MDWVSKTESFQEPTSDTNRLRAVPVGQEDAGTDAAIVLTDARVSMGDVQILDGVSFTLCPGELVALAGENGSGKTTLARLAAATLVSDAGTVRICGMDPAATRRSRARARRFVASVAQDPTDHIVAETVLSEVAFTPINRGCAESEVRERVTAALKATGLLGFEEREVWTLSGGELVCVAIAGALAERSRFLVLDEVTAMLDPALRTSIFSMVKRLAHDEGLGVLLVTHNPYEMVAADRVVVLDRGKIAFDGRPEKLLSHKQELWDRIAGQGHAARERAASVCAAPTQSEEHRAFPSSGSLLEMRDVSFFHNGSKTPALAHITLTVAPGEILLIIGPSGSGKSSLAALAAGLRRPSSGEVLIAGAPAMPGCAALAQQRPESQFFLETVREEISYAPLQAGYSSQNVADRMVRAVEAAQVPAALLDRDPFSLSGGQQRRVCLASALAQGSDVYIFDEPTAGMDASGAADVHRLARQCAHDGAAVLVVSHDVDEWLNTADRVGCLCAGQLAFLGTTDEYASLIQEAGSGVDTPAFVGRASLPIALSASNPLLAPAPAPSMPAQHVHGAHTSTLESERSLPALPTVRVSVLELEGTSSKRSSAYRAVLARSQSLMSGSHPLDARVKLALFICMLVLVLVAPIPLLVLSLIPLGVLLLASATQGSRILLPLPALGIAILALVANLVSCDGSASVAVYGPVGLDPHAALRCAHALLRLGIVLGWAQVVARTTRSSDLADAAVELVSPVLRRRSSVVAVRTMVSIALTTMPLVAREYTRIGDTQRSRGAPLDRGSLLGRIAAHSAILIPLTSGLWRRADRLAASMEARGFDPARPAVSTPLPARDRRILVAGLIASIILLMLVLVIR</sequence>
<keyword evidence="5" id="KW-0547">Nucleotide-binding</keyword>
<dbReference type="PANTHER" id="PTHR43553:SF24">
    <property type="entry name" value="ENERGY-COUPLING FACTOR TRANSPORTER ATP-BINDING PROTEIN ECFA1"/>
    <property type="match status" value="1"/>
</dbReference>
<proteinExistence type="inferred from homology"/>